<accession>A0A7W8FWZ9</accession>
<sequence length="183" mass="21912">MEIAEICEMFSKSRNTVDKAVAKLVKNYPDAGYKYKNPKTRRITIKAEGVEKLSKYFRKEKHEVSPVETELRYENEKLKAVLEEKQKSMDKIEELYKERLSLELEKSKQTFLLENQQKDDRISELESENQTLKDEKEKLENEKKDLEEKSGQMESLESELNELKRQKEEYNSKSFFYRLTHKL</sequence>
<name>A0A7W8FWZ9_9FIRM</name>
<keyword evidence="3" id="KW-1185">Reference proteome</keyword>
<dbReference type="Proteomes" id="UP000539953">
    <property type="component" value="Unassembled WGS sequence"/>
</dbReference>
<reference evidence="2 3" key="1">
    <citation type="submission" date="2020-08" db="EMBL/GenBank/DDBJ databases">
        <title>Genomic Encyclopedia of Type Strains, Phase IV (KMG-IV): sequencing the most valuable type-strain genomes for metagenomic binning, comparative biology and taxonomic classification.</title>
        <authorList>
            <person name="Goeker M."/>
        </authorList>
    </citation>
    <scope>NUCLEOTIDE SEQUENCE [LARGE SCALE GENOMIC DNA]</scope>
    <source>
        <strain evidence="2 3">DSM 25799</strain>
    </source>
</reference>
<proteinExistence type="predicted"/>
<evidence type="ECO:0000256" key="1">
    <source>
        <dbReference type="SAM" id="MobiDB-lite"/>
    </source>
</evidence>
<gene>
    <name evidence="2" type="ORF">HNQ47_001883</name>
</gene>
<evidence type="ECO:0000313" key="3">
    <source>
        <dbReference type="Proteomes" id="UP000539953"/>
    </source>
</evidence>
<dbReference type="AlphaFoldDB" id="A0A7W8FWZ9"/>
<comment type="caution">
    <text evidence="2">The sequence shown here is derived from an EMBL/GenBank/DDBJ whole genome shotgun (WGS) entry which is preliminary data.</text>
</comment>
<organism evidence="2 3">
    <name type="scientific">Catenisphaera adipataccumulans</name>
    <dbReference type="NCBI Taxonomy" id="700500"/>
    <lineage>
        <taxon>Bacteria</taxon>
        <taxon>Bacillati</taxon>
        <taxon>Bacillota</taxon>
        <taxon>Erysipelotrichia</taxon>
        <taxon>Erysipelotrichales</taxon>
        <taxon>Erysipelotrichaceae</taxon>
        <taxon>Catenisphaera</taxon>
    </lineage>
</organism>
<protein>
    <submittedName>
        <fullName evidence="2">Chromosome segregation ATPase</fullName>
    </submittedName>
</protein>
<dbReference type="EMBL" id="JACHHK010000009">
    <property type="protein sequence ID" value="MBB5183836.1"/>
    <property type="molecule type" value="Genomic_DNA"/>
</dbReference>
<dbReference type="RefSeq" id="WP_246346127.1">
    <property type="nucleotide sequence ID" value="NZ_JACHHK010000009.1"/>
</dbReference>
<feature type="region of interest" description="Disordered" evidence="1">
    <location>
        <begin position="115"/>
        <end position="164"/>
    </location>
</feature>
<feature type="compositionally biased region" description="Basic and acidic residues" evidence="1">
    <location>
        <begin position="131"/>
        <end position="151"/>
    </location>
</feature>
<evidence type="ECO:0000313" key="2">
    <source>
        <dbReference type="EMBL" id="MBB5183836.1"/>
    </source>
</evidence>